<dbReference type="PANTHER" id="PTHR30558:SF13">
    <property type="entry name" value="BIOPOLYMER TRANSPORT PROTEIN EXBD2"/>
    <property type="match status" value="1"/>
</dbReference>
<evidence type="ECO:0000256" key="1">
    <source>
        <dbReference type="ARBA" id="ARBA00004162"/>
    </source>
</evidence>
<sequence length="143" mass="15526">MRHRVKHGQGDASDVNITPLLDIVFIMLIFFIVTATFVYEDGIAPNLPTPSPEDENDSIPPPSLLLTVQADGFVLVDDIRIVDPRSVEPVVEEFLAKEPKGVVIISAAGDSETGVMVTTLDEARQAAGQDRYDRIILAPQSKG</sequence>
<comment type="caution">
    <text evidence="9">The sequence shown here is derived from an EMBL/GenBank/DDBJ whole genome shotgun (WGS) entry which is preliminary data.</text>
</comment>
<reference evidence="10" key="1">
    <citation type="journal article" date="2019" name="Int. J. Syst. Evol. Microbiol.">
        <title>The Global Catalogue of Microorganisms (GCM) 10K type strain sequencing project: providing services to taxonomists for standard genome sequencing and annotation.</title>
        <authorList>
            <consortium name="The Broad Institute Genomics Platform"/>
            <consortium name="The Broad Institute Genome Sequencing Center for Infectious Disease"/>
            <person name="Wu L."/>
            <person name="Ma J."/>
        </authorList>
    </citation>
    <scope>NUCLEOTIDE SEQUENCE [LARGE SCALE GENOMIC DNA]</scope>
    <source>
        <strain evidence="10">KCTC 22245</strain>
    </source>
</reference>
<name>A0ABV7M958_9PROT</name>
<feature type="transmembrane region" description="Helical" evidence="8">
    <location>
        <begin position="20"/>
        <end position="39"/>
    </location>
</feature>
<comment type="similarity">
    <text evidence="2 7">Belongs to the ExbD/TolR family.</text>
</comment>
<evidence type="ECO:0000313" key="10">
    <source>
        <dbReference type="Proteomes" id="UP001595607"/>
    </source>
</evidence>
<keyword evidence="4 7" id="KW-0812">Transmembrane</keyword>
<keyword evidence="10" id="KW-1185">Reference proteome</keyword>
<accession>A0ABV7M958</accession>
<evidence type="ECO:0000256" key="7">
    <source>
        <dbReference type="RuleBase" id="RU003879"/>
    </source>
</evidence>
<proteinExistence type="inferred from homology"/>
<keyword evidence="5 8" id="KW-1133">Transmembrane helix</keyword>
<evidence type="ECO:0000256" key="2">
    <source>
        <dbReference type="ARBA" id="ARBA00005811"/>
    </source>
</evidence>
<dbReference type="Pfam" id="PF02472">
    <property type="entry name" value="ExbD"/>
    <property type="match status" value="1"/>
</dbReference>
<dbReference type="PANTHER" id="PTHR30558">
    <property type="entry name" value="EXBD MEMBRANE COMPONENT OF PMF-DRIVEN MACROMOLECULE IMPORT SYSTEM"/>
    <property type="match status" value="1"/>
</dbReference>
<dbReference type="Proteomes" id="UP001595607">
    <property type="component" value="Unassembled WGS sequence"/>
</dbReference>
<evidence type="ECO:0000256" key="3">
    <source>
        <dbReference type="ARBA" id="ARBA00022475"/>
    </source>
</evidence>
<keyword evidence="7" id="KW-0653">Protein transport</keyword>
<evidence type="ECO:0000313" key="9">
    <source>
        <dbReference type="EMBL" id="MFC3301462.1"/>
    </source>
</evidence>
<keyword evidence="3" id="KW-1003">Cell membrane</keyword>
<dbReference type="InterPro" id="IPR003400">
    <property type="entry name" value="ExbD"/>
</dbReference>
<comment type="subcellular location">
    <subcellularLocation>
        <location evidence="1">Cell membrane</location>
        <topology evidence="1">Single-pass membrane protein</topology>
    </subcellularLocation>
    <subcellularLocation>
        <location evidence="7">Cell membrane</location>
        <topology evidence="7">Single-pass type II membrane protein</topology>
    </subcellularLocation>
</comment>
<dbReference type="RefSeq" id="WP_189572500.1">
    <property type="nucleotide sequence ID" value="NZ_BMXU01000001.1"/>
</dbReference>
<protein>
    <submittedName>
        <fullName evidence="9">ExbD/TolR family protein</fullName>
    </submittedName>
</protein>
<evidence type="ECO:0000256" key="6">
    <source>
        <dbReference type="ARBA" id="ARBA00023136"/>
    </source>
</evidence>
<organism evidence="9 10">
    <name type="scientific">Parvularcula lutaonensis</name>
    <dbReference type="NCBI Taxonomy" id="491923"/>
    <lineage>
        <taxon>Bacteria</taxon>
        <taxon>Pseudomonadati</taxon>
        <taxon>Pseudomonadota</taxon>
        <taxon>Alphaproteobacteria</taxon>
        <taxon>Parvularculales</taxon>
        <taxon>Parvularculaceae</taxon>
        <taxon>Parvularcula</taxon>
    </lineage>
</organism>
<dbReference type="EMBL" id="JBHRVA010000002">
    <property type="protein sequence ID" value="MFC3301462.1"/>
    <property type="molecule type" value="Genomic_DNA"/>
</dbReference>
<keyword evidence="7" id="KW-0813">Transport</keyword>
<evidence type="ECO:0000256" key="8">
    <source>
        <dbReference type="SAM" id="Phobius"/>
    </source>
</evidence>
<gene>
    <name evidence="9" type="ORF">ACFONP_01790</name>
</gene>
<evidence type="ECO:0000256" key="5">
    <source>
        <dbReference type="ARBA" id="ARBA00022989"/>
    </source>
</evidence>
<keyword evidence="6 8" id="KW-0472">Membrane</keyword>
<evidence type="ECO:0000256" key="4">
    <source>
        <dbReference type="ARBA" id="ARBA00022692"/>
    </source>
</evidence>